<keyword evidence="2" id="KW-1185">Reference proteome</keyword>
<evidence type="ECO:0000313" key="1">
    <source>
        <dbReference type="EMBL" id="GGM06350.1"/>
    </source>
</evidence>
<name>A0A917T2V2_9RHOB</name>
<reference evidence="1" key="1">
    <citation type="journal article" date="2014" name="Int. J. Syst. Evol. Microbiol.">
        <title>Complete genome sequence of Corynebacterium casei LMG S-19264T (=DSM 44701T), isolated from a smear-ripened cheese.</title>
        <authorList>
            <consortium name="US DOE Joint Genome Institute (JGI-PGF)"/>
            <person name="Walter F."/>
            <person name="Albersmeier A."/>
            <person name="Kalinowski J."/>
            <person name="Ruckert C."/>
        </authorList>
    </citation>
    <scope>NUCLEOTIDE SEQUENCE</scope>
    <source>
        <strain evidence="1">CGMCC 1.6293</strain>
    </source>
</reference>
<sequence length="139" mass="15511">MTIAYLNSGGTGELLVRLEGHVSRAENARALRAMVEDRAFRDLYHLVIDVRDMMSTELSSVDMKWLVSEIGRQVRRNGGSVEVRFLAQVDSFGYAMARVFLSYASLVDIFRIDEIATAGFGGHEARIEALRREGQVISA</sequence>
<dbReference type="AlphaFoldDB" id="A0A917T2V2"/>
<organism evidence="1 2">
    <name type="scientific">Pseudooceanicola nanhaiensis</name>
    <dbReference type="NCBI Taxonomy" id="375761"/>
    <lineage>
        <taxon>Bacteria</taxon>
        <taxon>Pseudomonadati</taxon>
        <taxon>Pseudomonadota</taxon>
        <taxon>Alphaproteobacteria</taxon>
        <taxon>Rhodobacterales</taxon>
        <taxon>Paracoccaceae</taxon>
        <taxon>Pseudooceanicola</taxon>
    </lineage>
</organism>
<accession>A0A917T2V2</accession>
<protein>
    <submittedName>
        <fullName evidence="1">Uncharacterized protein</fullName>
    </submittedName>
</protein>
<evidence type="ECO:0000313" key="2">
    <source>
        <dbReference type="Proteomes" id="UP000649829"/>
    </source>
</evidence>
<comment type="caution">
    <text evidence="1">The sequence shown here is derived from an EMBL/GenBank/DDBJ whole genome shotgun (WGS) entry which is preliminary data.</text>
</comment>
<dbReference type="RefSeq" id="WP_156954703.1">
    <property type="nucleotide sequence ID" value="NZ_BMLF01000002.1"/>
</dbReference>
<dbReference type="EMBL" id="BMLF01000002">
    <property type="protein sequence ID" value="GGM06350.1"/>
    <property type="molecule type" value="Genomic_DNA"/>
</dbReference>
<dbReference type="Proteomes" id="UP000649829">
    <property type="component" value="Unassembled WGS sequence"/>
</dbReference>
<proteinExistence type="predicted"/>
<reference evidence="1" key="2">
    <citation type="submission" date="2020-09" db="EMBL/GenBank/DDBJ databases">
        <authorList>
            <person name="Sun Q."/>
            <person name="Zhou Y."/>
        </authorList>
    </citation>
    <scope>NUCLEOTIDE SEQUENCE</scope>
    <source>
        <strain evidence="1">CGMCC 1.6293</strain>
    </source>
</reference>
<gene>
    <name evidence="1" type="ORF">GCM10011534_30180</name>
</gene>